<comment type="caution">
    <text evidence="2">The sequence shown here is derived from an EMBL/GenBank/DDBJ whole genome shotgun (WGS) entry which is preliminary data.</text>
</comment>
<evidence type="ECO:0000313" key="2">
    <source>
        <dbReference type="EMBL" id="GBG19630.1"/>
    </source>
</evidence>
<name>A0A2R5FLH5_NOSCO</name>
<keyword evidence="3" id="KW-1185">Reference proteome</keyword>
<dbReference type="EMBL" id="BDUD01000001">
    <property type="protein sequence ID" value="GBG19630.1"/>
    <property type="molecule type" value="Genomic_DNA"/>
</dbReference>
<gene>
    <name evidence="2" type="ORF">NIES4072_32990</name>
</gene>
<sequence>MCVAITHCFQLTDQKKDSPLPKNLPLYTNEFRLLADFPRKTLPIVACFTEIALFLCINHELLKQLLATITKKTLKTGVILLNFSPLFGIAVTLLLHYEVSTFAFAEFHVFYTTFIT</sequence>
<dbReference type="AlphaFoldDB" id="A0A2R5FLH5"/>
<evidence type="ECO:0000256" key="1">
    <source>
        <dbReference type="SAM" id="Phobius"/>
    </source>
</evidence>
<proteinExistence type="predicted"/>
<keyword evidence="1" id="KW-1133">Transmembrane helix</keyword>
<protein>
    <submittedName>
        <fullName evidence="2">Uncharacterized protein</fullName>
    </submittedName>
</protein>
<keyword evidence="1" id="KW-0472">Membrane</keyword>
<accession>A0A2R5FLH5</accession>
<feature type="transmembrane region" description="Helical" evidence="1">
    <location>
        <begin position="78"/>
        <end position="97"/>
    </location>
</feature>
<keyword evidence="1" id="KW-0812">Transmembrane</keyword>
<reference evidence="2 3" key="1">
    <citation type="submission" date="2017-06" db="EMBL/GenBank/DDBJ databases">
        <title>Genome sequencing of cyanobaciteial culture collection at National Institute for Environmental Studies (NIES).</title>
        <authorList>
            <person name="Hirose Y."/>
            <person name="Shimura Y."/>
            <person name="Fujisawa T."/>
            <person name="Nakamura Y."/>
            <person name="Kawachi M."/>
        </authorList>
    </citation>
    <scope>NUCLEOTIDE SEQUENCE [LARGE SCALE GENOMIC DNA]</scope>
    <source>
        <strain evidence="2 3">NIES-4072</strain>
    </source>
</reference>
<evidence type="ECO:0000313" key="3">
    <source>
        <dbReference type="Proteomes" id="UP000245124"/>
    </source>
</evidence>
<organism evidence="2 3">
    <name type="scientific">Nostoc commune NIES-4072</name>
    <dbReference type="NCBI Taxonomy" id="2005467"/>
    <lineage>
        <taxon>Bacteria</taxon>
        <taxon>Bacillati</taxon>
        <taxon>Cyanobacteriota</taxon>
        <taxon>Cyanophyceae</taxon>
        <taxon>Nostocales</taxon>
        <taxon>Nostocaceae</taxon>
        <taxon>Nostoc</taxon>
    </lineage>
</organism>
<dbReference type="Proteomes" id="UP000245124">
    <property type="component" value="Unassembled WGS sequence"/>
</dbReference>